<dbReference type="RefSeq" id="XP_025417886.1">
    <property type="nucleotide sequence ID" value="XM_025562101.1"/>
</dbReference>
<sequence>MNESCAHNLQSVQLNINPGQNLGNDSHPGETSNAYVKTCIQNIENENLLNNINKPTTAMNSETSTPSTTVTHITDVNSWSSDPALWPNKKNQDKFSSGYSDWPHGQRDINKHERSVIHLESIRIWISRTCTSKTLIIDSQHKLLMEQQIFYWREVLRRVFETLRYLCGRGLALRGDSENFGDEQNGNFLVTLEYLSKFDPFIAKHLNENSNEGRGKKSYLSSTIYEECVLIMGNKLLKMITKEVKCAKYFSIVVDSSRDTSHIDQLAIILRYVKIYDSVEVHERFLCVEPAVGHFGKNIAQAILKKLEELDLNILDARGQSYDNASNMSGKFEGVQAHLKKSNKYMDFIPCTTHLLNLVGNNAVDNCSAASVFFEFVQHLYTFCSASTC</sequence>
<evidence type="ECO:0000313" key="2">
    <source>
        <dbReference type="Proteomes" id="UP000694846"/>
    </source>
</evidence>
<reference evidence="3" key="1">
    <citation type="submission" date="2025-08" db="UniProtKB">
        <authorList>
            <consortium name="RefSeq"/>
        </authorList>
    </citation>
    <scope>IDENTIFICATION</scope>
    <source>
        <tissue evidence="3">Whole body</tissue>
    </source>
</reference>
<dbReference type="InterPro" id="IPR012337">
    <property type="entry name" value="RNaseH-like_sf"/>
</dbReference>
<dbReference type="InterPro" id="IPR025398">
    <property type="entry name" value="DUF4371"/>
</dbReference>
<dbReference type="PANTHER" id="PTHR45749">
    <property type="match status" value="1"/>
</dbReference>
<organism evidence="2 3">
    <name type="scientific">Sipha flava</name>
    <name type="common">yellow sugarcane aphid</name>
    <dbReference type="NCBI Taxonomy" id="143950"/>
    <lineage>
        <taxon>Eukaryota</taxon>
        <taxon>Metazoa</taxon>
        <taxon>Ecdysozoa</taxon>
        <taxon>Arthropoda</taxon>
        <taxon>Hexapoda</taxon>
        <taxon>Insecta</taxon>
        <taxon>Pterygota</taxon>
        <taxon>Neoptera</taxon>
        <taxon>Paraneoptera</taxon>
        <taxon>Hemiptera</taxon>
        <taxon>Sternorrhyncha</taxon>
        <taxon>Aphidomorpha</taxon>
        <taxon>Aphidoidea</taxon>
        <taxon>Aphididae</taxon>
        <taxon>Sipha</taxon>
    </lineage>
</organism>
<proteinExistence type="predicted"/>
<evidence type="ECO:0000259" key="1">
    <source>
        <dbReference type="Pfam" id="PF14291"/>
    </source>
</evidence>
<evidence type="ECO:0000313" key="3">
    <source>
        <dbReference type="RefSeq" id="XP_025417886.1"/>
    </source>
</evidence>
<dbReference type="Pfam" id="PF14291">
    <property type="entry name" value="DUF4371"/>
    <property type="match status" value="1"/>
</dbReference>
<feature type="domain" description="DUF4371" evidence="1">
    <location>
        <begin position="153"/>
        <end position="334"/>
    </location>
</feature>
<dbReference type="OrthoDB" id="6624961at2759"/>
<accession>A0A8B8G5M2</accession>
<dbReference type="GeneID" id="112688750"/>
<dbReference type="PANTHER" id="PTHR45749:SF23">
    <property type="entry name" value="ZINC FINGER MYM-TYPE PROTEIN 1-LIKE"/>
    <property type="match status" value="1"/>
</dbReference>
<name>A0A8B8G5M2_9HEMI</name>
<dbReference type="AlphaFoldDB" id="A0A8B8G5M2"/>
<protein>
    <submittedName>
        <fullName evidence="3">Zinc finger MYM-type protein 1-like</fullName>
    </submittedName>
</protein>
<keyword evidence="2" id="KW-1185">Reference proteome</keyword>
<dbReference type="SUPFAM" id="SSF53098">
    <property type="entry name" value="Ribonuclease H-like"/>
    <property type="match status" value="1"/>
</dbReference>
<dbReference type="Proteomes" id="UP000694846">
    <property type="component" value="Unplaced"/>
</dbReference>
<gene>
    <name evidence="3" type="primary">LOC112688750</name>
</gene>